<reference evidence="2" key="1">
    <citation type="submission" date="2016-08" db="EMBL/GenBank/DDBJ databases">
        <authorList>
            <person name="Varghese N."/>
            <person name="Submissions Spin"/>
        </authorList>
    </citation>
    <scope>NUCLEOTIDE SEQUENCE [LARGE SCALE GENOMIC DNA]</scope>
    <source>
        <strain evidence="2">REICA_082</strain>
    </source>
</reference>
<accession>A0A1C4EAA6</accession>
<name>A0A1C4EAA6_9ENTR</name>
<protein>
    <submittedName>
        <fullName evidence="1">Uncharacterized protein</fullName>
    </submittedName>
</protein>
<gene>
    <name evidence="1" type="ORF">GA0061071_12025</name>
</gene>
<dbReference type="EMBL" id="FMAY01000020">
    <property type="protein sequence ID" value="SCC40498.1"/>
    <property type="molecule type" value="Genomic_DNA"/>
</dbReference>
<evidence type="ECO:0000313" key="1">
    <source>
        <dbReference type="EMBL" id="SCC40498.1"/>
    </source>
</evidence>
<dbReference type="AlphaFoldDB" id="A0A1C4EAA6"/>
<evidence type="ECO:0000313" key="2">
    <source>
        <dbReference type="Proteomes" id="UP000198975"/>
    </source>
</evidence>
<keyword evidence="2" id="KW-1185">Reference proteome</keyword>
<proteinExistence type="predicted"/>
<organism evidence="1 2">
    <name type="scientific">Kosakonia oryzendophytica</name>
    <dbReference type="NCBI Taxonomy" id="1005665"/>
    <lineage>
        <taxon>Bacteria</taxon>
        <taxon>Pseudomonadati</taxon>
        <taxon>Pseudomonadota</taxon>
        <taxon>Gammaproteobacteria</taxon>
        <taxon>Enterobacterales</taxon>
        <taxon>Enterobacteriaceae</taxon>
        <taxon>Kosakonia</taxon>
    </lineage>
</organism>
<sequence>MEGKPSHPATAFDSAFRRTARFVKFPLPCGERARRENYSTTPLHSTARFAGCQVR</sequence>
<dbReference type="Proteomes" id="UP000198975">
    <property type="component" value="Unassembled WGS sequence"/>
</dbReference>